<feature type="domain" description="HD" evidence="1">
    <location>
        <begin position="50"/>
        <end position="150"/>
    </location>
</feature>
<organism evidence="2 3">
    <name type="scientific">Pedobacter steynii</name>
    <dbReference type="NCBI Taxonomy" id="430522"/>
    <lineage>
        <taxon>Bacteria</taxon>
        <taxon>Pseudomonadati</taxon>
        <taxon>Bacteroidota</taxon>
        <taxon>Sphingobacteriia</taxon>
        <taxon>Sphingobacteriales</taxon>
        <taxon>Sphingobacteriaceae</taxon>
        <taxon>Pedobacter</taxon>
    </lineage>
</organism>
<dbReference type="GO" id="GO:0006203">
    <property type="term" value="P:dGTP catabolic process"/>
    <property type="evidence" value="ECO:0007669"/>
    <property type="project" value="TreeGrafter"/>
</dbReference>
<proteinExistence type="predicted"/>
<dbReference type="OrthoDB" id="9814017at2"/>
<dbReference type="Proteomes" id="UP000094313">
    <property type="component" value="Chromosome"/>
</dbReference>
<dbReference type="InterPro" id="IPR006674">
    <property type="entry name" value="HD_domain"/>
</dbReference>
<keyword evidence="3" id="KW-1185">Reference proteome</keyword>
<dbReference type="SMART" id="SM00471">
    <property type="entry name" value="HDc"/>
    <property type="match status" value="1"/>
</dbReference>
<dbReference type="PANTHER" id="PTHR11373:SF41">
    <property type="entry name" value="METAL-DEPENDENT PHOSPHOHYDROLASE"/>
    <property type="match status" value="1"/>
</dbReference>
<name>A0A1D7QMH5_9SPHI</name>
<sequence length="285" mass="32290">MVRVSDLLYGNVELPAVFEDLLASATMKRLAGIHQSGAIFLVNPDLSHSRLEHSIGVMLLIRRLGGTELEQIAGLIHDASHTAFSHVGDYVFQNREENYHEEMFAEILMSSDIPEILVKHGYHLDQILDGSFPILEQPLPHLCADRLDYTLRDALHAGLINRPAAKLFLEHIRLDEGKLVVTDVDQVNWINELFERLNNEVFNHPLHLYANQQMAVLIRDFLKNGFLNESDLFKDDTFLLNKIRSIALGYEAVKSIKLQKGYSAFLKKGSGLKTKLRNLKAILSI</sequence>
<dbReference type="AlphaFoldDB" id="A0A1D7QMH5"/>
<dbReference type="Pfam" id="PF01966">
    <property type="entry name" value="HD"/>
    <property type="match status" value="1"/>
</dbReference>
<dbReference type="PROSITE" id="PS51831">
    <property type="entry name" value="HD"/>
    <property type="match status" value="1"/>
</dbReference>
<evidence type="ECO:0000313" key="3">
    <source>
        <dbReference type="Proteomes" id="UP000094313"/>
    </source>
</evidence>
<dbReference type="KEGG" id="psty:BFS30_23495"/>
<accession>A0A1D7QMH5</accession>
<dbReference type="InterPro" id="IPR050135">
    <property type="entry name" value="dGTPase-like"/>
</dbReference>
<evidence type="ECO:0000259" key="1">
    <source>
        <dbReference type="PROSITE" id="PS51831"/>
    </source>
</evidence>
<dbReference type="CDD" id="cd00077">
    <property type="entry name" value="HDc"/>
    <property type="match status" value="1"/>
</dbReference>
<evidence type="ECO:0000313" key="2">
    <source>
        <dbReference type="EMBL" id="AOM79866.1"/>
    </source>
</evidence>
<dbReference type="RefSeq" id="WP_069381528.1">
    <property type="nucleotide sequence ID" value="NZ_CP017141.1"/>
</dbReference>
<gene>
    <name evidence="2" type="ORF">BFS30_23495</name>
</gene>
<dbReference type="SUPFAM" id="SSF109604">
    <property type="entry name" value="HD-domain/PDEase-like"/>
    <property type="match status" value="1"/>
</dbReference>
<keyword evidence="2" id="KW-0378">Hydrolase</keyword>
<dbReference type="EMBL" id="CP017141">
    <property type="protein sequence ID" value="AOM79866.1"/>
    <property type="molecule type" value="Genomic_DNA"/>
</dbReference>
<reference evidence="2 3" key="1">
    <citation type="submission" date="2016-08" db="EMBL/GenBank/DDBJ databases">
        <authorList>
            <person name="Seilhamer J.J."/>
        </authorList>
    </citation>
    <scope>NUCLEOTIDE SEQUENCE [LARGE SCALE GENOMIC DNA]</scope>
    <source>
        <strain evidence="2 3">DX4</strain>
    </source>
</reference>
<dbReference type="InterPro" id="IPR003607">
    <property type="entry name" value="HD/PDEase_dom"/>
</dbReference>
<dbReference type="PANTHER" id="PTHR11373">
    <property type="entry name" value="DEOXYNUCLEOSIDE TRIPHOSPHATE TRIPHOSPHOHYDROLASE"/>
    <property type="match status" value="1"/>
</dbReference>
<dbReference type="GO" id="GO:0008832">
    <property type="term" value="F:dGTPase activity"/>
    <property type="evidence" value="ECO:0007669"/>
    <property type="project" value="TreeGrafter"/>
</dbReference>
<protein>
    <submittedName>
        <fullName evidence="2">Phosphohydrolase</fullName>
    </submittedName>
</protein>
<dbReference type="Gene3D" id="1.10.3210.10">
    <property type="entry name" value="Hypothetical protein af1432"/>
    <property type="match status" value="1"/>
</dbReference>